<evidence type="ECO:0000256" key="2">
    <source>
        <dbReference type="ARBA" id="ARBA00022603"/>
    </source>
</evidence>
<evidence type="ECO:0000256" key="1">
    <source>
        <dbReference type="ARBA" id="ARBA00010633"/>
    </source>
</evidence>
<proteinExistence type="inferred from homology"/>
<dbReference type="PANTHER" id="PTHR13610:SF11">
    <property type="entry name" value="METHYLTRANSFERASE DOMAIN-CONTAINING PROTEIN"/>
    <property type="match status" value="1"/>
</dbReference>
<dbReference type="InterPro" id="IPR026170">
    <property type="entry name" value="FAM173A/B"/>
</dbReference>
<organism evidence="5 6">
    <name type="scientific">Trypanosoma congolense (strain IL3000)</name>
    <dbReference type="NCBI Taxonomy" id="1068625"/>
    <lineage>
        <taxon>Eukaryota</taxon>
        <taxon>Discoba</taxon>
        <taxon>Euglenozoa</taxon>
        <taxon>Kinetoplastea</taxon>
        <taxon>Metakinetoplastina</taxon>
        <taxon>Trypanosomatida</taxon>
        <taxon>Trypanosomatidae</taxon>
        <taxon>Trypanosoma</taxon>
        <taxon>Nannomonas</taxon>
    </lineage>
</organism>
<dbReference type="OMA" id="YVLYMYL"/>
<dbReference type="Proteomes" id="UP000000702">
    <property type="component" value="Unassembled WGS sequence"/>
</dbReference>
<reference evidence="5 6" key="2">
    <citation type="journal article" date="2012" name="Proc. Natl. Acad. Sci. U.S.A.">
        <title>Antigenic diversity is generated by distinct evolutionary mechanisms in African trypanosome species.</title>
        <authorList>
            <person name="Jackson A.P."/>
            <person name="Berry A."/>
            <person name="Aslett M."/>
            <person name="Allison H.C."/>
            <person name="Burton P."/>
            <person name="Vavrova-Anderson J."/>
            <person name="Brown R."/>
            <person name="Browne H."/>
            <person name="Corton N."/>
            <person name="Hauser H."/>
            <person name="Gamble J."/>
            <person name="Gilderthorp R."/>
            <person name="Marcello L."/>
            <person name="McQuillan J."/>
            <person name="Otto T.D."/>
            <person name="Quail M.A."/>
            <person name="Sanders M.J."/>
            <person name="van Tonder A."/>
            <person name="Ginger M.L."/>
            <person name="Field M.C."/>
            <person name="Barry J.D."/>
            <person name="Hertz-Fowler C."/>
            <person name="Berriman M."/>
        </authorList>
    </citation>
    <scope>NUCLEOTIDE SEQUENCE [LARGE SCALE GENOMIC DNA]</scope>
    <source>
        <strain evidence="5 6">IL3000</strain>
    </source>
</reference>
<protein>
    <submittedName>
        <fullName evidence="5">WGS project CAEQ00000000 data, annotated contig 20</fullName>
    </submittedName>
</protein>
<keyword evidence="6" id="KW-1185">Reference proteome</keyword>
<gene>
    <name evidence="5" type="ORF">TCIL3000_0_00640</name>
</gene>
<accession>F9WAT9</accession>
<dbReference type="SUPFAM" id="SSF53335">
    <property type="entry name" value="S-adenosyl-L-methionine-dependent methyltransferases"/>
    <property type="match status" value="1"/>
</dbReference>
<dbReference type="AlphaFoldDB" id="F9WAT9"/>
<comment type="caution">
    <text evidence="5">The sequence shown here is derived from an EMBL/GenBank/DDBJ whole genome shotgun (WGS) entry which is preliminary data.</text>
</comment>
<evidence type="ECO:0000313" key="5">
    <source>
        <dbReference type="EMBL" id="CCD14360.1"/>
    </source>
</evidence>
<sequence length="206" mass="23093">MPELDLPFQWDDGTCISPFVPTTGDSVVELAAWIDRSVLPRSSTCTMRVTDLGCGDGTPLLVLCAELFSGRGPKYPLEVMAVGFDIDEGLVAKAKRAADEAASVVPPPHILRHNFAVADLRETDIEKYFPVDEADGHVLFLYLLPDALEIIREMLLKVIRRVRMLVSNRWDLPFLCEWKVGQLNTLHIYCYNDEARKTWAQDLSSG</sequence>
<evidence type="ECO:0000256" key="3">
    <source>
        <dbReference type="ARBA" id="ARBA00022679"/>
    </source>
</evidence>
<keyword evidence="3" id="KW-0808">Transferase</keyword>
<dbReference type="GO" id="GO:0016279">
    <property type="term" value="F:protein-lysine N-methyltransferase activity"/>
    <property type="evidence" value="ECO:0007669"/>
    <property type="project" value="InterPro"/>
</dbReference>
<dbReference type="Gene3D" id="3.40.50.150">
    <property type="entry name" value="Vaccinia Virus protein VP39"/>
    <property type="match status" value="1"/>
</dbReference>
<evidence type="ECO:0000313" key="6">
    <source>
        <dbReference type="Proteomes" id="UP000000702"/>
    </source>
</evidence>
<dbReference type="GO" id="GO:0032259">
    <property type="term" value="P:methylation"/>
    <property type="evidence" value="ECO:0007669"/>
    <property type="project" value="UniProtKB-KW"/>
</dbReference>
<name>F9WAT9_TRYCI</name>
<dbReference type="GO" id="GO:1905706">
    <property type="term" value="P:regulation of mitochondrial ATP synthesis coupled proton transport"/>
    <property type="evidence" value="ECO:0007669"/>
    <property type="project" value="TreeGrafter"/>
</dbReference>
<reference evidence="6" key="1">
    <citation type="submission" date="2011-07" db="EMBL/GenBank/DDBJ databases">
        <title>Divergent evolution of antigenic variation in African trypanosomes.</title>
        <authorList>
            <person name="Jackson A.P."/>
            <person name="Berry A."/>
            <person name="Allison H.C."/>
            <person name="Burton P."/>
            <person name="Anderson J."/>
            <person name="Aslett M."/>
            <person name="Brown R."/>
            <person name="Corton N."/>
            <person name="Harris D."/>
            <person name="Hauser H."/>
            <person name="Gamble J."/>
            <person name="Gilderthorp R."/>
            <person name="McQuillan J."/>
            <person name="Quail M.A."/>
            <person name="Sanders M."/>
            <person name="Van Tonder A."/>
            <person name="Ginger M.L."/>
            <person name="Donelson J.E."/>
            <person name="Field M.C."/>
            <person name="Barry J.D."/>
            <person name="Berriman M."/>
            <person name="Hertz-Fowler C."/>
        </authorList>
    </citation>
    <scope>NUCLEOTIDE SEQUENCE [LARGE SCALE GENOMIC DNA]</scope>
    <source>
        <strain evidence="6">IL3000</strain>
    </source>
</reference>
<comment type="similarity">
    <text evidence="1">Belongs to the ANT/ATPSC lysine N-methyltransferase family.</text>
</comment>
<dbReference type="InterPro" id="IPR029063">
    <property type="entry name" value="SAM-dependent_MTases_sf"/>
</dbReference>
<dbReference type="GO" id="GO:0005739">
    <property type="term" value="C:mitochondrion"/>
    <property type="evidence" value="ECO:0007669"/>
    <property type="project" value="TreeGrafter"/>
</dbReference>
<dbReference type="PANTHER" id="PTHR13610">
    <property type="entry name" value="METHYLTRANSFERASE DOMAIN-CONTAINING PROTEIN"/>
    <property type="match status" value="1"/>
</dbReference>
<evidence type="ECO:0000256" key="4">
    <source>
        <dbReference type="ARBA" id="ARBA00022691"/>
    </source>
</evidence>
<keyword evidence="2" id="KW-0489">Methyltransferase</keyword>
<dbReference type="VEuPathDB" id="TriTrypDB:TcIL3000_0_00640"/>
<dbReference type="EMBL" id="CAEQ01001480">
    <property type="protein sequence ID" value="CCD14360.1"/>
    <property type="molecule type" value="Genomic_DNA"/>
</dbReference>
<keyword evidence="4" id="KW-0949">S-adenosyl-L-methionine</keyword>